<protein>
    <submittedName>
        <fullName evidence="1">Uncharacterized protein</fullName>
    </submittedName>
</protein>
<accession>A0ACB7TA74</accession>
<gene>
    <name evidence="1" type="ORF">HPB50_014216</name>
</gene>
<reference evidence="1" key="1">
    <citation type="submission" date="2020-05" db="EMBL/GenBank/DDBJ databases">
        <title>Large-scale comparative analyses of tick genomes elucidate their genetic diversity and vector capacities.</title>
        <authorList>
            <person name="Jia N."/>
            <person name="Wang J."/>
            <person name="Shi W."/>
            <person name="Du L."/>
            <person name="Sun Y."/>
            <person name="Zhan W."/>
            <person name="Jiang J."/>
            <person name="Wang Q."/>
            <person name="Zhang B."/>
            <person name="Ji P."/>
            <person name="Sakyi L.B."/>
            <person name="Cui X."/>
            <person name="Yuan T."/>
            <person name="Jiang B."/>
            <person name="Yang W."/>
            <person name="Lam T.T.-Y."/>
            <person name="Chang Q."/>
            <person name="Ding S."/>
            <person name="Wang X."/>
            <person name="Zhu J."/>
            <person name="Ruan X."/>
            <person name="Zhao L."/>
            <person name="Wei J."/>
            <person name="Que T."/>
            <person name="Du C."/>
            <person name="Cheng J."/>
            <person name="Dai P."/>
            <person name="Han X."/>
            <person name="Huang E."/>
            <person name="Gao Y."/>
            <person name="Liu J."/>
            <person name="Shao H."/>
            <person name="Ye R."/>
            <person name="Li L."/>
            <person name="Wei W."/>
            <person name="Wang X."/>
            <person name="Wang C."/>
            <person name="Yang T."/>
            <person name="Huo Q."/>
            <person name="Li W."/>
            <person name="Guo W."/>
            <person name="Chen H."/>
            <person name="Zhou L."/>
            <person name="Ni X."/>
            <person name="Tian J."/>
            <person name="Zhou Y."/>
            <person name="Sheng Y."/>
            <person name="Liu T."/>
            <person name="Pan Y."/>
            <person name="Xia L."/>
            <person name="Li J."/>
            <person name="Zhao F."/>
            <person name="Cao W."/>
        </authorList>
    </citation>
    <scope>NUCLEOTIDE SEQUENCE</scope>
    <source>
        <strain evidence="1">Hyas-2018</strain>
    </source>
</reference>
<evidence type="ECO:0000313" key="1">
    <source>
        <dbReference type="EMBL" id="KAH6943038.1"/>
    </source>
</evidence>
<organism evidence="1 2">
    <name type="scientific">Hyalomma asiaticum</name>
    <name type="common">Tick</name>
    <dbReference type="NCBI Taxonomy" id="266040"/>
    <lineage>
        <taxon>Eukaryota</taxon>
        <taxon>Metazoa</taxon>
        <taxon>Ecdysozoa</taxon>
        <taxon>Arthropoda</taxon>
        <taxon>Chelicerata</taxon>
        <taxon>Arachnida</taxon>
        <taxon>Acari</taxon>
        <taxon>Parasitiformes</taxon>
        <taxon>Ixodida</taxon>
        <taxon>Ixodoidea</taxon>
        <taxon>Ixodidae</taxon>
        <taxon>Hyalomminae</taxon>
        <taxon>Hyalomma</taxon>
    </lineage>
</organism>
<evidence type="ECO:0000313" key="2">
    <source>
        <dbReference type="Proteomes" id="UP000821845"/>
    </source>
</evidence>
<comment type="caution">
    <text evidence="1">The sequence shown here is derived from an EMBL/GenBank/DDBJ whole genome shotgun (WGS) entry which is preliminary data.</text>
</comment>
<proteinExistence type="predicted"/>
<dbReference type="EMBL" id="CM023490">
    <property type="protein sequence ID" value="KAH6943038.1"/>
    <property type="molecule type" value="Genomic_DNA"/>
</dbReference>
<name>A0ACB7TA74_HYAAI</name>
<keyword evidence="2" id="KW-1185">Reference proteome</keyword>
<dbReference type="Proteomes" id="UP000821845">
    <property type="component" value="Chromosome 10"/>
</dbReference>
<sequence>MSAVTLDDDFAMALLAFNFSICRYFVIFNGAKSELILAESSRAPLVCTVGNKANSTLMFPADRLCEYIFYDSLYKRGPKEFEPHDLDADFRLFIDEHRRFVATEFGVGISFWNVFTPQLFIALGHYECGDNTFQDCRVVPPTLLSRPPQLSADNSSYQHDMTMAADSVRKMAARGVNALWAISVTMKGRWTVLEKAEKPDVLSRCVYDPEAVSFGSYPELCTIKAQHTSTDIGIAVYDVDYEDFANTCARTNWGGRFSRLRALQLLLNFFRTKFNDPSEEDACLRLIT</sequence>